<sequence>MKNLLTRTLTGILFIVIITTAVLSGAYTFLFIFGIISLLGYIEFINLTQFGRKFDKILLMLDMAGACALFLAVFSFSGQLPYNFQKASILTYVIYLIARPVTQLYSTPEKSPITSWAYSILGQIYVVLPLALLGVWGYKSDYQLFMNTEYLLMALFVFVWTNDTGAYIVGCTLGKHRLFERISPKKSWEGFFGGLAFCIILASLANYIIPGMLSTAQWIGMGILTSIFSTWGDLCESLLKRTAGVKDSGKILPGHGGILDRFDSELIASPVIFIYLTFVL</sequence>
<feature type="transmembrane region" description="Helical" evidence="19">
    <location>
        <begin position="118"/>
        <end position="138"/>
    </location>
</feature>
<comment type="similarity">
    <text evidence="5 18">Belongs to the CDS family.</text>
</comment>
<dbReference type="EMBL" id="ADLE01000015">
    <property type="protein sequence ID" value="EJZ62717.1"/>
    <property type="molecule type" value="Genomic_DNA"/>
</dbReference>
<organism evidence="20 21">
    <name type="scientific">Barnesiella intestinihominis YIT 11860</name>
    <dbReference type="NCBI Taxonomy" id="742726"/>
    <lineage>
        <taxon>Bacteria</taxon>
        <taxon>Pseudomonadati</taxon>
        <taxon>Bacteroidota</taxon>
        <taxon>Bacteroidia</taxon>
        <taxon>Bacteroidales</taxon>
        <taxon>Barnesiellaceae</taxon>
        <taxon>Barnesiella</taxon>
    </lineage>
</organism>
<evidence type="ECO:0000256" key="2">
    <source>
        <dbReference type="ARBA" id="ARBA00004651"/>
    </source>
</evidence>
<evidence type="ECO:0000256" key="17">
    <source>
        <dbReference type="ARBA" id="ARBA00023264"/>
    </source>
</evidence>
<dbReference type="Pfam" id="PF01148">
    <property type="entry name" value="CTP_transf_1"/>
    <property type="match status" value="1"/>
</dbReference>
<proteinExistence type="inferred from homology"/>
<keyword evidence="8" id="KW-1003">Cell membrane</keyword>
<evidence type="ECO:0000256" key="14">
    <source>
        <dbReference type="ARBA" id="ARBA00023098"/>
    </source>
</evidence>
<feature type="transmembrane region" description="Helical" evidence="19">
    <location>
        <begin position="57"/>
        <end position="77"/>
    </location>
</feature>
<dbReference type="eggNOG" id="COG4589">
    <property type="taxonomic scope" value="Bacteria"/>
</dbReference>
<dbReference type="HOGENOM" id="CLU_037294_3_2_10"/>
<keyword evidence="16" id="KW-0594">Phospholipid biosynthesis</keyword>
<dbReference type="PROSITE" id="PS01315">
    <property type="entry name" value="CDS"/>
    <property type="match status" value="1"/>
</dbReference>
<evidence type="ECO:0000256" key="12">
    <source>
        <dbReference type="ARBA" id="ARBA00022695"/>
    </source>
</evidence>
<dbReference type="EC" id="2.7.7.41" evidence="6 18"/>
<dbReference type="OrthoDB" id="9799199at2"/>
<keyword evidence="13 19" id="KW-1133">Transmembrane helix</keyword>
<evidence type="ECO:0000313" key="21">
    <source>
        <dbReference type="Proteomes" id="UP000006044"/>
    </source>
</evidence>
<protein>
    <recommendedName>
        <fullName evidence="7 18">Phosphatidate cytidylyltransferase</fullName>
        <ecNumber evidence="6 18">2.7.7.41</ecNumber>
    </recommendedName>
</protein>
<keyword evidence="9" id="KW-0444">Lipid biosynthesis</keyword>
<feature type="transmembrane region" description="Helical" evidence="19">
    <location>
        <begin position="12"/>
        <end position="45"/>
    </location>
</feature>
<dbReference type="UniPathway" id="UPA00557">
    <property type="reaction ID" value="UER00614"/>
</dbReference>
<comment type="caution">
    <text evidence="20">The sequence shown here is derived from an EMBL/GenBank/DDBJ whole genome shotgun (WGS) entry which is preliminary data.</text>
</comment>
<feature type="transmembrane region" description="Helical" evidence="19">
    <location>
        <begin position="190"/>
        <end position="209"/>
    </location>
</feature>
<keyword evidence="10 18" id="KW-0808">Transferase</keyword>
<evidence type="ECO:0000256" key="9">
    <source>
        <dbReference type="ARBA" id="ARBA00022516"/>
    </source>
</evidence>
<evidence type="ECO:0000256" key="19">
    <source>
        <dbReference type="SAM" id="Phobius"/>
    </source>
</evidence>
<dbReference type="PATRIC" id="fig|742726.3.peg.2157"/>
<evidence type="ECO:0000256" key="1">
    <source>
        <dbReference type="ARBA" id="ARBA00001698"/>
    </source>
</evidence>
<evidence type="ECO:0000256" key="3">
    <source>
        <dbReference type="ARBA" id="ARBA00005119"/>
    </source>
</evidence>
<evidence type="ECO:0000313" key="20">
    <source>
        <dbReference type="EMBL" id="EJZ62717.1"/>
    </source>
</evidence>
<keyword evidence="11 18" id="KW-0812">Transmembrane</keyword>
<evidence type="ECO:0000256" key="5">
    <source>
        <dbReference type="ARBA" id="ARBA00010185"/>
    </source>
</evidence>
<dbReference type="GeneID" id="77849282"/>
<keyword evidence="21" id="KW-1185">Reference proteome</keyword>
<comment type="subcellular location">
    <subcellularLocation>
        <location evidence="2">Cell membrane</location>
        <topology evidence="2">Multi-pass membrane protein</topology>
    </subcellularLocation>
</comment>
<accession>K0WTT7</accession>
<gene>
    <name evidence="20" type="ORF">HMPREF9448_02068</name>
</gene>
<evidence type="ECO:0000256" key="4">
    <source>
        <dbReference type="ARBA" id="ARBA00005189"/>
    </source>
</evidence>
<evidence type="ECO:0000256" key="7">
    <source>
        <dbReference type="ARBA" id="ARBA00019373"/>
    </source>
</evidence>
<evidence type="ECO:0000256" key="8">
    <source>
        <dbReference type="ARBA" id="ARBA00022475"/>
    </source>
</evidence>
<keyword evidence="14" id="KW-0443">Lipid metabolism</keyword>
<comment type="pathway">
    <text evidence="3 18">Phospholipid metabolism; CDP-diacylglycerol biosynthesis; CDP-diacylglycerol from sn-glycerol 3-phosphate: step 3/3.</text>
</comment>
<dbReference type="InterPro" id="IPR000374">
    <property type="entry name" value="PC_trans"/>
</dbReference>
<dbReference type="GO" id="GO:0016024">
    <property type="term" value="P:CDP-diacylglycerol biosynthetic process"/>
    <property type="evidence" value="ECO:0007669"/>
    <property type="project" value="UniProtKB-UniPathway"/>
</dbReference>
<evidence type="ECO:0000256" key="16">
    <source>
        <dbReference type="ARBA" id="ARBA00023209"/>
    </source>
</evidence>
<evidence type="ECO:0000256" key="11">
    <source>
        <dbReference type="ARBA" id="ARBA00022692"/>
    </source>
</evidence>
<dbReference type="STRING" id="742726.HMPREF9448_02068"/>
<comment type="catalytic activity">
    <reaction evidence="1 18">
        <text>a 1,2-diacyl-sn-glycero-3-phosphate + CTP + H(+) = a CDP-1,2-diacyl-sn-glycerol + diphosphate</text>
        <dbReference type="Rhea" id="RHEA:16229"/>
        <dbReference type="ChEBI" id="CHEBI:15378"/>
        <dbReference type="ChEBI" id="CHEBI:33019"/>
        <dbReference type="ChEBI" id="CHEBI:37563"/>
        <dbReference type="ChEBI" id="CHEBI:58332"/>
        <dbReference type="ChEBI" id="CHEBI:58608"/>
        <dbReference type="EC" id="2.7.7.41"/>
    </reaction>
</comment>
<reference evidence="20 21" key="1">
    <citation type="submission" date="2012-08" db="EMBL/GenBank/DDBJ databases">
        <title>The Genome Sequence of Barnesiella intestinihominis YIT 11860.</title>
        <authorList>
            <consortium name="The Broad Institute Genome Sequencing Platform"/>
            <person name="Earl A."/>
            <person name="Ward D."/>
            <person name="Feldgarden M."/>
            <person name="Gevers D."/>
            <person name="Morotomi M."/>
            <person name="Walker B."/>
            <person name="Young S.K."/>
            <person name="Zeng Q."/>
            <person name="Gargeya S."/>
            <person name="Fitzgerald M."/>
            <person name="Haas B."/>
            <person name="Abouelleil A."/>
            <person name="Alvarado L."/>
            <person name="Arachchi H.M."/>
            <person name="Berlin A.M."/>
            <person name="Chapman S.B."/>
            <person name="Goldberg J."/>
            <person name="Griggs A."/>
            <person name="Gujja S."/>
            <person name="Hansen M."/>
            <person name="Howarth C."/>
            <person name="Imamovic A."/>
            <person name="Larimer J."/>
            <person name="McCowen C."/>
            <person name="Montmayeur A."/>
            <person name="Murphy C."/>
            <person name="Neiman D."/>
            <person name="Pearson M."/>
            <person name="Priest M."/>
            <person name="Roberts A."/>
            <person name="Saif S."/>
            <person name="Shea T."/>
            <person name="Sisk P."/>
            <person name="Sykes S."/>
            <person name="Wortman J."/>
            <person name="Nusbaum C."/>
            <person name="Birren B."/>
        </authorList>
    </citation>
    <scope>NUCLEOTIDE SEQUENCE [LARGE SCALE GENOMIC DNA]</scope>
    <source>
        <strain evidence="20 21">YIT 11860</strain>
    </source>
</reference>
<keyword evidence="12 18" id="KW-0548">Nucleotidyltransferase</keyword>
<evidence type="ECO:0000256" key="15">
    <source>
        <dbReference type="ARBA" id="ARBA00023136"/>
    </source>
</evidence>
<dbReference type="RefSeq" id="WP_008862464.1">
    <property type="nucleotide sequence ID" value="NZ_CAXSNY010000003.1"/>
</dbReference>
<comment type="pathway">
    <text evidence="4">Lipid metabolism.</text>
</comment>
<evidence type="ECO:0000256" key="10">
    <source>
        <dbReference type="ARBA" id="ARBA00022679"/>
    </source>
</evidence>
<name>K0WTT7_9BACT</name>
<feature type="transmembrane region" description="Helical" evidence="19">
    <location>
        <begin position="150"/>
        <end position="169"/>
    </location>
</feature>
<dbReference type="PANTHER" id="PTHR46382">
    <property type="entry name" value="PHOSPHATIDATE CYTIDYLYLTRANSFERASE"/>
    <property type="match status" value="1"/>
</dbReference>
<dbReference type="AlphaFoldDB" id="K0WTT7"/>
<feature type="transmembrane region" description="Helical" evidence="19">
    <location>
        <begin position="89"/>
        <end position="106"/>
    </location>
</feature>
<evidence type="ECO:0000256" key="6">
    <source>
        <dbReference type="ARBA" id="ARBA00012487"/>
    </source>
</evidence>
<evidence type="ECO:0000256" key="18">
    <source>
        <dbReference type="RuleBase" id="RU003938"/>
    </source>
</evidence>
<dbReference type="GO" id="GO:0005886">
    <property type="term" value="C:plasma membrane"/>
    <property type="evidence" value="ECO:0007669"/>
    <property type="project" value="UniProtKB-SubCell"/>
</dbReference>
<keyword evidence="15 19" id="KW-0472">Membrane</keyword>
<dbReference type="GO" id="GO:0004605">
    <property type="term" value="F:phosphatidate cytidylyltransferase activity"/>
    <property type="evidence" value="ECO:0007669"/>
    <property type="project" value="UniProtKB-EC"/>
</dbReference>
<keyword evidence="17" id="KW-1208">Phospholipid metabolism</keyword>
<dbReference type="PANTHER" id="PTHR46382:SF1">
    <property type="entry name" value="PHOSPHATIDATE CYTIDYLYLTRANSFERASE"/>
    <property type="match status" value="1"/>
</dbReference>
<evidence type="ECO:0000256" key="13">
    <source>
        <dbReference type="ARBA" id="ARBA00022989"/>
    </source>
</evidence>
<dbReference type="Proteomes" id="UP000006044">
    <property type="component" value="Unassembled WGS sequence"/>
</dbReference>